<dbReference type="InterPro" id="IPR015422">
    <property type="entry name" value="PyrdxlP-dep_Trfase_small"/>
</dbReference>
<dbReference type="InterPro" id="IPR015424">
    <property type="entry name" value="PyrdxlP-dep_Trfase"/>
</dbReference>
<dbReference type="PANTHER" id="PTHR30244">
    <property type="entry name" value="TRANSAMINASE"/>
    <property type="match status" value="1"/>
</dbReference>
<dbReference type="GO" id="GO:0030170">
    <property type="term" value="F:pyridoxal phosphate binding"/>
    <property type="evidence" value="ECO:0007669"/>
    <property type="project" value="TreeGrafter"/>
</dbReference>
<evidence type="ECO:0000256" key="4">
    <source>
        <dbReference type="RuleBase" id="RU004508"/>
    </source>
</evidence>
<protein>
    <submittedName>
        <fullName evidence="5">Lipopolysaccharide biosynthesis protein RfbH</fullName>
    </submittedName>
</protein>
<reference evidence="5 6" key="1">
    <citation type="submission" date="2015-03" db="EMBL/GenBank/DDBJ databases">
        <title>Comparative analysis of the OM43 clade including a novel species from Red Sea uncovers genomic and metabolic diversity among marine methylotrophs.</title>
        <authorList>
            <person name="Jimenez-Infante F."/>
            <person name="Ngugi D.K."/>
            <person name="Vinu M."/>
            <person name="Alam I."/>
            <person name="Kamau A."/>
            <person name="Blom J."/>
            <person name="Bajic V.B."/>
            <person name="Stingl U."/>
        </authorList>
    </citation>
    <scope>NUCLEOTIDE SEQUENCE [LARGE SCALE GENOMIC DNA]</scope>
    <source>
        <strain evidence="5 6">MBRSH7</strain>
    </source>
</reference>
<gene>
    <name evidence="5" type="ORF">VI33_06485</name>
</gene>
<dbReference type="NCBIfam" id="NF011936">
    <property type="entry name" value="PRK15407.1"/>
    <property type="match status" value="1"/>
</dbReference>
<dbReference type="InterPro" id="IPR000653">
    <property type="entry name" value="DegT/StrS_aminotransferase"/>
</dbReference>
<dbReference type="GO" id="GO:0008483">
    <property type="term" value="F:transaminase activity"/>
    <property type="evidence" value="ECO:0007669"/>
    <property type="project" value="TreeGrafter"/>
</dbReference>
<evidence type="ECO:0000256" key="3">
    <source>
        <dbReference type="ARBA" id="ARBA00037999"/>
    </source>
</evidence>
<dbReference type="Gene3D" id="3.90.1150.10">
    <property type="entry name" value="Aspartate Aminotransferase, domain 1"/>
    <property type="match status" value="1"/>
</dbReference>
<dbReference type="EMBL" id="CP011002">
    <property type="protein sequence ID" value="AKO66306.1"/>
    <property type="molecule type" value="Genomic_DNA"/>
</dbReference>
<dbReference type="FunFam" id="3.40.640.10:FF:000079">
    <property type="entry name" value="LPS biosynthesis protein"/>
    <property type="match status" value="1"/>
</dbReference>
<dbReference type="Pfam" id="PF01041">
    <property type="entry name" value="DegT_DnrJ_EryC1"/>
    <property type="match status" value="1"/>
</dbReference>
<evidence type="ECO:0000256" key="1">
    <source>
        <dbReference type="ARBA" id="ARBA00001933"/>
    </source>
</evidence>
<proteinExistence type="inferred from homology"/>
<evidence type="ECO:0000313" key="5">
    <source>
        <dbReference type="EMBL" id="AKO66306.1"/>
    </source>
</evidence>
<name>A0A0H4IZB4_9PROT</name>
<evidence type="ECO:0000313" key="6">
    <source>
        <dbReference type="Proteomes" id="UP000066549"/>
    </source>
</evidence>
<dbReference type="PIRSF" id="PIRSF000390">
    <property type="entry name" value="PLP_StrS"/>
    <property type="match status" value="1"/>
</dbReference>
<evidence type="ECO:0000256" key="2">
    <source>
        <dbReference type="ARBA" id="ARBA00022898"/>
    </source>
</evidence>
<dbReference type="InterPro" id="IPR015421">
    <property type="entry name" value="PyrdxlP-dep_Trfase_major"/>
</dbReference>
<accession>A0A0H4IZB4</accession>
<keyword evidence="6" id="KW-1185">Reference proteome</keyword>
<dbReference type="PATRIC" id="fig|1623450.3.peg.1299"/>
<dbReference type="Gene3D" id="3.40.640.10">
    <property type="entry name" value="Type I PLP-dependent aspartate aminotransferase-like (Major domain)"/>
    <property type="match status" value="1"/>
</dbReference>
<comment type="cofactor">
    <cofactor evidence="1">
        <name>pyridoxal 5'-phosphate</name>
        <dbReference type="ChEBI" id="CHEBI:597326"/>
    </cofactor>
</comment>
<sequence>MDDKLEKIRGDILQLIKSYSDIKYANNTFIAGETFIPPSGKILDYEELMFMTDSVLDGWLTTGRFNNEFEDKLSNFLGVKHLLTTNSGSSANLLAFSALTSPLLGEKRVFPGSEVITVAAGFPTTVNPILQNGAVPVFIDITKDTHNIDPNLIEDAITNKTRAIMIAHSLGNPFDIERVMELCKKYDLWLIEDNCDALGSRYRNQLTGTFGHIGTLSFYPAHHITMGEGGAVFTNDSLLKKIIESFRDWGRDCYCAPGKDNTCGKRFGWELGNLPKGYDHKYTYSHQGFNLKISDMQAACGLAQISKLDGFIKKRKENYQKLYEGLSKSCLDHIILPEPTKDSDPSWFGFLITVKNPELTPRTAFVEYLNQEKIGTRLLFAGNLTKQPYMVDKNYKVSGVLTNTDFIMNNSFWIGVYPGINDEMIEYMINRIETFLGLNF</sequence>
<dbReference type="CDD" id="cd00616">
    <property type="entry name" value="AHBA_syn"/>
    <property type="match status" value="1"/>
</dbReference>
<keyword evidence="2 4" id="KW-0663">Pyridoxal phosphate</keyword>
<comment type="similarity">
    <text evidence="3 4">Belongs to the DegT/DnrJ/EryC1 family.</text>
</comment>
<dbReference type="OrthoDB" id="9804264at2"/>
<dbReference type="GO" id="GO:0000271">
    <property type="term" value="P:polysaccharide biosynthetic process"/>
    <property type="evidence" value="ECO:0007669"/>
    <property type="project" value="TreeGrafter"/>
</dbReference>
<dbReference type="SUPFAM" id="SSF53383">
    <property type="entry name" value="PLP-dependent transferases"/>
    <property type="match status" value="1"/>
</dbReference>
<organism evidence="5 6">
    <name type="scientific">Methylophilales bacterium MBRS-H7</name>
    <dbReference type="NCBI Taxonomy" id="1623450"/>
    <lineage>
        <taxon>Bacteria</taxon>
        <taxon>Pseudomonadati</taxon>
        <taxon>Pseudomonadota</taxon>
        <taxon>Betaproteobacteria</taxon>
        <taxon>Nitrosomonadales</taxon>
        <taxon>OM43 clade</taxon>
    </lineage>
</organism>
<dbReference type="PANTHER" id="PTHR30244:SF34">
    <property type="entry name" value="DTDP-4-AMINO-4,6-DIDEOXYGALACTOSE TRANSAMINASE"/>
    <property type="match status" value="1"/>
</dbReference>
<dbReference type="Proteomes" id="UP000066549">
    <property type="component" value="Chromosome"/>
</dbReference>
<dbReference type="AlphaFoldDB" id="A0A0H4IZB4"/>